<sequence length="142" mass="15691">MEPTGATDPFLMSAMDMAWPLLTAVVGGIIGGGIGWKGALANSKRQEYNVATQAVREGLEAFLAAPTDLGLHKCPRDPELTKMLANLANRDRRRITPAVDHYRSALEPMMKHDEWAVRQHSPEDLQNFIAAAKNLRSKVEVR</sequence>
<comment type="caution">
    <text evidence="2">The sequence shown here is derived from an EMBL/GenBank/DDBJ whole genome shotgun (WGS) entry which is preliminary data.</text>
</comment>
<reference evidence="2 3" key="1">
    <citation type="submission" date="2019-08" db="EMBL/GenBank/DDBJ databases">
        <title>Bioinformatics analysis of the strain L3 and L5.</title>
        <authorList>
            <person name="Li X."/>
        </authorList>
    </citation>
    <scope>NUCLEOTIDE SEQUENCE [LARGE SCALE GENOMIC DNA]</scope>
    <source>
        <strain evidence="2 3">L5</strain>
    </source>
</reference>
<organism evidence="2 3">
    <name type="scientific">Billgrantia pellis</name>
    <dbReference type="NCBI Taxonomy" id="2606936"/>
    <lineage>
        <taxon>Bacteria</taxon>
        <taxon>Pseudomonadati</taxon>
        <taxon>Pseudomonadota</taxon>
        <taxon>Gammaproteobacteria</taxon>
        <taxon>Oceanospirillales</taxon>
        <taxon>Halomonadaceae</taxon>
        <taxon>Billgrantia</taxon>
    </lineage>
</organism>
<dbReference type="AlphaFoldDB" id="A0A7V7KHM6"/>
<dbReference type="EMBL" id="VTPY01000001">
    <property type="protein sequence ID" value="KAA0014447.1"/>
    <property type="molecule type" value="Genomic_DNA"/>
</dbReference>
<keyword evidence="1" id="KW-0472">Membrane</keyword>
<accession>A0A7V7KHM6</accession>
<proteinExistence type="predicted"/>
<name>A0A7V7KHM6_9GAMM</name>
<protein>
    <submittedName>
        <fullName evidence="2">Uncharacterized protein</fullName>
    </submittedName>
</protein>
<keyword evidence="3" id="KW-1185">Reference proteome</keyword>
<evidence type="ECO:0000313" key="3">
    <source>
        <dbReference type="Proteomes" id="UP000486760"/>
    </source>
</evidence>
<dbReference type="Proteomes" id="UP000486760">
    <property type="component" value="Unassembled WGS sequence"/>
</dbReference>
<feature type="transmembrane region" description="Helical" evidence="1">
    <location>
        <begin position="17"/>
        <end position="36"/>
    </location>
</feature>
<gene>
    <name evidence="2" type="ORF">F0A17_02000</name>
</gene>
<keyword evidence="1" id="KW-1133">Transmembrane helix</keyword>
<evidence type="ECO:0000256" key="1">
    <source>
        <dbReference type="SAM" id="Phobius"/>
    </source>
</evidence>
<keyword evidence="1" id="KW-0812">Transmembrane</keyword>
<dbReference type="RefSeq" id="WP_149326657.1">
    <property type="nucleotide sequence ID" value="NZ_VTPY01000001.1"/>
</dbReference>
<evidence type="ECO:0000313" key="2">
    <source>
        <dbReference type="EMBL" id="KAA0014447.1"/>
    </source>
</evidence>